<dbReference type="AlphaFoldDB" id="A0A2W7IJI9"/>
<keyword evidence="4" id="KW-0804">Transcription</keyword>
<keyword evidence="8" id="KW-1185">Reference proteome</keyword>
<comment type="caution">
    <text evidence="7">The sequence shown here is derived from an EMBL/GenBank/DDBJ whole genome shotgun (WGS) entry which is preliminary data.</text>
</comment>
<accession>A0A2W7IJI9</accession>
<evidence type="ECO:0000256" key="4">
    <source>
        <dbReference type="ARBA" id="ARBA00023163"/>
    </source>
</evidence>
<dbReference type="Pfam" id="PF13693">
    <property type="entry name" value="HTH_35"/>
    <property type="match status" value="1"/>
</dbReference>
<dbReference type="Gene3D" id="1.10.260.40">
    <property type="entry name" value="lambda repressor-like DNA-binding domains"/>
    <property type="match status" value="1"/>
</dbReference>
<gene>
    <name evidence="7" type="ORF">C8P66_108142</name>
</gene>
<dbReference type="GO" id="GO:0003677">
    <property type="term" value="F:DNA binding"/>
    <property type="evidence" value="ECO:0007669"/>
    <property type="project" value="UniProtKB-KW"/>
</dbReference>
<name>A0A2W7IJI9_9PROT</name>
<feature type="compositionally biased region" description="Basic and acidic residues" evidence="5">
    <location>
        <begin position="88"/>
        <end position="102"/>
    </location>
</feature>
<evidence type="ECO:0000256" key="3">
    <source>
        <dbReference type="ARBA" id="ARBA00023125"/>
    </source>
</evidence>
<evidence type="ECO:0000313" key="7">
    <source>
        <dbReference type="EMBL" id="PZW46863.1"/>
    </source>
</evidence>
<dbReference type="EMBL" id="QKYU01000008">
    <property type="protein sequence ID" value="PZW46863.1"/>
    <property type="molecule type" value="Genomic_DNA"/>
</dbReference>
<dbReference type="SUPFAM" id="SSF47413">
    <property type="entry name" value="lambda repressor-like DNA-binding domains"/>
    <property type="match status" value="1"/>
</dbReference>
<evidence type="ECO:0000313" key="8">
    <source>
        <dbReference type="Proteomes" id="UP000249688"/>
    </source>
</evidence>
<evidence type="ECO:0000259" key="6">
    <source>
        <dbReference type="Pfam" id="PF13693"/>
    </source>
</evidence>
<protein>
    <submittedName>
        <fullName evidence="7">Nlp family transcriptional regulator</fullName>
    </submittedName>
</protein>
<evidence type="ECO:0000256" key="2">
    <source>
        <dbReference type="ARBA" id="ARBA00023015"/>
    </source>
</evidence>
<sequence>MAEPGWHREDIKAALVKRFGPVTALSEAWGWEKSAISRTLRGSRRRRPVELRIAEALGIPPEVLWPDRWPSPEGKRRRPNSVIAQDTSRGRPDSHRQKSEAA</sequence>
<evidence type="ECO:0000256" key="1">
    <source>
        <dbReference type="ARBA" id="ARBA00006157"/>
    </source>
</evidence>
<feature type="domain" description="Ner winged helix-turn-helix DNA-binding" evidence="6">
    <location>
        <begin position="6"/>
        <end position="77"/>
    </location>
</feature>
<dbReference type="InterPro" id="IPR010982">
    <property type="entry name" value="Lambda_DNA-bd_dom_sf"/>
</dbReference>
<comment type="similarity">
    <text evidence="1">Belongs to the ner transcriptional regulatory family.</text>
</comment>
<evidence type="ECO:0000256" key="5">
    <source>
        <dbReference type="SAM" id="MobiDB-lite"/>
    </source>
</evidence>
<dbReference type="OrthoDB" id="7224243at2"/>
<feature type="region of interest" description="Disordered" evidence="5">
    <location>
        <begin position="64"/>
        <end position="102"/>
    </location>
</feature>
<dbReference type="Proteomes" id="UP000249688">
    <property type="component" value="Unassembled WGS sequence"/>
</dbReference>
<keyword evidence="2" id="KW-0805">Transcription regulation</keyword>
<proteinExistence type="inferred from homology"/>
<keyword evidence="3" id="KW-0238">DNA-binding</keyword>
<organism evidence="7 8">
    <name type="scientific">Humitalea rosea</name>
    <dbReference type="NCBI Taxonomy" id="990373"/>
    <lineage>
        <taxon>Bacteria</taxon>
        <taxon>Pseudomonadati</taxon>
        <taxon>Pseudomonadota</taxon>
        <taxon>Alphaproteobacteria</taxon>
        <taxon>Acetobacterales</taxon>
        <taxon>Roseomonadaceae</taxon>
        <taxon>Humitalea</taxon>
    </lineage>
</organism>
<dbReference type="InterPro" id="IPR038722">
    <property type="entry name" value="Ner_HTH_dom"/>
</dbReference>
<dbReference type="RefSeq" id="WP_111397881.1">
    <property type="nucleotide sequence ID" value="NZ_QKYU01000008.1"/>
</dbReference>
<reference evidence="7 8" key="1">
    <citation type="submission" date="2018-06" db="EMBL/GenBank/DDBJ databases">
        <title>Genomic Encyclopedia of Archaeal and Bacterial Type Strains, Phase II (KMG-II): from individual species to whole genera.</title>
        <authorList>
            <person name="Goeker M."/>
        </authorList>
    </citation>
    <scope>NUCLEOTIDE SEQUENCE [LARGE SCALE GENOMIC DNA]</scope>
    <source>
        <strain evidence="7 8">DSM 24525</strain>
    </source>
</reference>